<evidence type="ECO:0000256" key="5">
    <source>
        <dbReference type="ARBA" id="ARBA00022842"/>
    </source>
</evidence>
<dbReference type="PROSITE" id="PS00444">
    <property type="entry name" value="POLYPRENYL_SYNTHASE_2"/>
    <property type="match status" value="1"/>
</dbReference>
<dbReference type="SFLD" id="SFLDS00005">
    <property type="entry name" value="Isoprenoid_Synthase_Type_I"/>
    <property type="match status" value="1"/>
</dbReference>
<dbReference type="Pfam" id="PF00348">
    <property type="entry name" value="polyprenyl_synt"/>
    <property type="match status" value="1"/>
</dbReference>
<dbReference type="PANTHER" id="PTHR12001">
    <property type="entry name" value="GERANYLGERANYL PYROPHOSPHATE SYNTHASE"/>
    <property type="match status" value="1"/>
</dbReference>
<evidence type="ECO:0000256" key="4">
    <source>
        <dbReference type="ARBA" id="ARBA00022723"/>
    </source>
</evidence>
<dbReference type="CDD" id="cd00685">
    <property type="entry name" value="Trans_IPPS_HT"/>
    <property type="match status" value="1"/>
</dbReference>
<dbReference type="Gene3D" id="1.10.600.10">
    <property type="entry name" value="Farnesyl Diphosphate Synthase"/>
    <property type="match status" value="1"/>
</dbReference>
<evidence type="ECO:0000256" key="3">
    <source>
        <dbReference type="ARBA" id="ARBA00022679"/>
    </source>
</evidence>
<accession>A0A6J6F0V4</accession>
<keyword evidence="5" id="KW-0460">Magnesium</keyword>
<sequence>MTPPTPVAAPAALTAVAAPVEARLRSILESERSRWVAVDSDLEAPLNVLTRFVVDGGKRLRPAFCHWAFVGAGGMADDPAIIDTGAAFELLHAFALVHDDVMDGSSTRRGEPTIHSTFDAEHSSNQWNGESRRFGEGVAILVGDLAEVYADRLMSNAPQAAFETWNELKIELNIGQFLDVLGAARGEVDLTTARRIVRYKSGKYTIERPLHVGAALAGRLDELQTPLSRYGEPLGEAFQLRDDILGTFGDSARTGKPVGDDLREGKPTPMLAIALDRATNSQRDILSRVGSIDLAPDDILAIQSVFTETGALSEVEASITQLTDQAISALDDAAITSEALVALRELAVYVGARDV</sequence>
<evidence type="ECO:0000313" key="8">
    <source>
        <dbReference type="EMBL" id="CAB4582503.1"/>
    </source>
</evidence>
<dbReference type="InterPro" id="IPR000092">
    <property type="entry name" value="Polyprenyl_synt"/>
</dbReference>
<keyword evidence="3" id="KW-0808">Transferase</keyword>
<dbReference type="InterPro" id="IPR033749">
    <property type="entry name" value="Polyprenyl_synt_CS"/>
</dbReference>
<comment type="cofactor">
    <cofactor evidence="1">
        <name>Mg(2+)</name>
        <dbReference type="ChEBI" id="CHEBI:18420"/>
    </cofactor>
</comment>
<dbReference type="PANTHER" id="PTHR12001:SF85">
    <property type="entry name" value="SHORT CHAIN ISOPRENYL DIPHOSPHATE SYNTHASE"/>
    <property type="match status" value="1"/>
</dbReference>
<proteinExistence type="inferred from homology"/>
<evidence type="ECO:0000256" key="2">
    <source>
        <dbReference type="ARBA" id="ARBA00006706"/>
    </source>
</evidence>
<dbReference type="PROSITE" id="PS00723">
    <property type="entry name" value="POLYPRENYL_SYNTHASE_1"/>
    <property type="match status" value="1"/>
</dbReference>
<dbReference type="EMBL" id="CAEZXE010000259">
    <property type="protein sequence ID" value="CAB4697678.1"/>
    <property type="molecule type" value="Genomic_DNA"/>
</dbReference>
<comment type="similarity">
    <text evidence="2">Belongs to the FPP/GGPP synthase family.</text>
</comment>
<evidence type="ECO:0000313" key="6">
    <source>
        <dbReference type="EMBL" id="CAB4552817.1"/>
    </source>
</evidence>
<reference evidence="7" key="1">
    <citation type="submission" date="2020-05" db="EMBL/GenBank/DDBJ databases">
        <authorList>
            <person name="Chiriac C."/>
            <person name="Salcher M."/>
            <person name="Ghai R."/>
            <person name="Kavagutti S V."/>
        </authorList>
    </citation>
    <scope>NUCLEOTIDE SEQUENCE</scope>
</reference>
<dbReference type="SFLD" id="SFLDG01017">
    <property type="entry name" value="Polyprenyl_Transferase_Like"/>
    <property type="match status" value="1"/>
</dbReference>
<dbReference type="GO" id="GO:0004659">
    <property type="term" value="F:prenyltransferase activity"/>
    <property type="evidence" value="ECO:0007669"/>
    <property type="project" value="InterPro"/>
</dbReference>
<protein>
    <submittedName>
        <fullName evidence="7">Unannotated protein</fullName>
    </submittedName>
</protein>
<dbReference type="GO" id="GO:0008299">
    <property type="term" value="P:isoprenoid biosynthetic process"/>
    <property type="evidence" value="ECO:0007669"/>
    <property type="project" value="InterPro"/>
</dbReference>
<name>A0A6J6F0V4_9ZZZZ</name>
<organism evidence="7">
    <name type="scientific">freshwater metagenome</name>
    <dbReference type="NCBI Taxonomy" id="449393"/>
    <lineage>
        <taxon>unclassified sequences</taxon>
        <taxon>metagenomes</taxon>
        <taxon>ecological metagenomes</taxon>
    </lineage>
</organism>
<dbReference type="EMBL" id="CAEZTR010000083">
    <property type="protein sequence ID" value="CAB4582422.1"/>
    <property type="molecule type" value="Genomic_DNA"/>
</dbReference>
<dbReference type="AlphaFoldDB" id="A0A6J6F0V4"/>
<keyword evidence="4" id="KW-0479">Metal-binding</keyword>
<dbReference type="SUPFAM" id="SSF48576">
    <property type="entry name" value="Terpenoid synthases"/>
    <property type="match status" value="1"/>
</dbReference>
<gene>
    <name evidence="6" type="ORF">UFOPK1495_00993</name>
    <name evidence="8" type="ORF">UFOPK1603_01883</name>
    <name evidence="7" type="ORF">UFOPK1711_01293</name>
    <name evidence="9" type="ORF">UFOPK2350_01920</name>
</gene>
<evidence type="ECO:0000313" key="9">
    <source>
        <dbReference type="EMBL" id="CAB4697678.1"/>
    </source>
</evidence>
<evidence type="ECO:0000256" key="1">
    <source>
        <dbReference type="ARBA" id="ARBA00001946"/>
    </source>
</evidence>
<evidence type="ECO:0000313" key="7">
    <source>
        <dbReference type="EMBL" id="CAB4582422.1"/>
    </source>
</evidence>
<dbReference type="GO" id="GO:0046872">
    <property type="term" value="F:metal ion binding"/>
    <property type="evidence" value="ECO:0007669"/>
    <property type="project" value="UniProtKB-KW"/>
</dbReference>
<dbReference type="EMBL" id="CAEZSU010000097">
    <property type="protein sequence ID" value="CAB4552817.1"/>
    <property type="molecule type" value="Genomic_DNA"/>
</dbReference>
<dbReference type="InterPro" id="IPR008949">
    <property type="entry name" value="Isoprenoid_synthase_dom_sf"/>
</dbReference>
<dbReference type="EMBL" id="CAEZTG010000260">
    <property type="protein sequence ID" value="CAB4582503.1"/>
    <property type="molecule type" value="Genomic_DNA"/>
</dbReference>